<dbReference type="PROSITE" id="PS00688">
    <property type="entry name" value="SIGMA54_INTERACT_3"/>
    <property type="match status" value="1"/>
</dbReference>
<sequence>MADGGTLFLDEIGELPKKMQVKLLRVLQENRVFRIGDSKGRRLNVRFIAATNQDLEKLMNENKFRSDLYYRLDVIQVKMPSLRERTEDIPELANYFLKQFAAQYQMPVPLLKEEVITQLVAYKWPGNIRELRNLMERITVLAENGYINWEELTQHFNLLRKKVEQKRITDMSLLQEKEELEKERIIQLLEKYNGNKSVAAKKLGISRVTLYKKIQQFKINTR</sequence>
<evidence type="ECO:0000256" key="2">
    <source>
        <dbReference type="ARBA" id="ARBA00022840"/>
    </source>
</evidence>
<dbReference type="Pfam" id="PF00158">
    <property type="entry name" value="Sigma54_activat"/>
    <property type="match status" value="1"/>
</dbReference>
<dbReference type="PRINTS" id="PR01590">
    <property type="entry name" value="HTHFIS"/>
</dbReference>
<proteinExistence type="predicted"/>
<dbReference type="CDD" id="cd00009">
    <property type="entry name" value="AAA"/>
    <property type="match status" value="1"/>
</dbReference>
<keyword evidence="4" id="KW-0804">Transcription</keyword>
<dbReference type="InterPro" id="IPR027417">
    <property type="entry name" value="P-loop_NTPase"/>
</dbReference>
<dbReference type="STRING" id="302167.GCA_900166595_03328"/>
<dbReference type="Gene3D" id="1.10.8.60">
    <property type="match status" value="1"/>
</dbReference>
<gene>
    <name evidence="6" type="primary">zraR</name>
    <name evidence="6" type="ORF">A21D_00452</name>
</gene>
<reference evidence="7" key="1">
    <citation type="submission" date="2016-11" db="EMBL/GenBank/DDBJ databases">
        <title>Complete genome sequence of Virgibacillus pantothenticus 21D, a halophilic bacterium isolated from the deep hypersaline anoxic basin Discovery in the Mediterranean Sea.</title>
        <authorList>
            <person name="Zeaiter Z."/>
            <person name="Booth J.M."/>
            <person name="Prosdocimi E.M."/>
            <person name="Mapelli F."/>
            <person name="Fusi M."/>
            <person name="Daffonchio D."/>
            <person name="Borin S."/>
            <person name="Crotti E."/>
        </authorList>
    </citation>
    <scope>NUCLEOTIDE SEQUENCE [LARGE SCALE GENOMIC DNA]</scope>
    <source>
        <strain evidence="7">21D</strain>
    </source>
</reference>
<dbReference type="Gene3D" id="1.10.10.60">
    <property type="entry name" value="Homeodomain-like"/>
    <property type="match status" value="1"/>
</dbReference>
<dbReference type="InterPro" id="IPR002197">
    <property type="entry name" value="HTH_Fis"/>
</dbReference>
<evidence type="ECO:0000259" key="5">
    <source>
        <dbReference type="PROSITE" id="PS50045"/>
    </source>
</evidence>
<evidence type="ECO:0000256" key="1">
    <source>
        <dbReference type="ARBA" id="ARBA00022741"/>
    </source>
</evidence>
<dbReference type="InterPro" id="IPR025944">
    <property type="entry name" value="Sigma_54_int_dom_CS"/>
</dbReference>
<dbReference type="SUPFAM" id="SSF52540">
    <property type="entry name" value="P-loop containing nucleoside triphosphate hydrolases"/>
    <property type="match status" value="1"/>
</dbReference>
<dbReference type="PANTHER" id="PTHR32071:SF57">
    <property type="entry name" value="C4-DICARBOXYLATE TRANSPORT TRANSCRIPTIONAL REGULATORY PROTEIN DCTD"/>
    <property type="match status" value="1"/>
</dbReference>
<feature type="domain" description="Sigma-54 factor interaction" evidence="5">
    <location>
        <begin position="1"/>
        <end position="140"/>
    </location>
</feature>
<dbReference type="SUPFAM" id="SSF46689">
    <property type="entry name" value="Homeodomain-like"/>
    <property type="match status" value="1"/>
</dbReference>
<name>A0A2K9IVR7_9BACI</name>
<dbReference type="Pfam" id="PF25601">
    <property type="entry name" value="AAA_lid_14"/>
    <property type="match status" value="1"/>
</dbReference>
<dbReference type="KEGG" id="vpn:A21D_00452"/>
<dbReference type="GO" id="GO:0005524">
    <property type="term" value="F:ATP binding"/>
    <property type="evidence" value="ECO:0007669"/>
    <property type="project" value="UniProtKB-KW"/>
</dbReference>
<protein>
    <submittedName>
        <fullName evidence="6">Transcriptional regulatory protein ZraR</fullName>
    </submittedName>
</protein>
<evidence type="ECO:0000256" key="4">
    <source>
        <dbReference type="ARBA" id="ARBA00023163"/>
    </source>
</evidence>
<keyword evidence="2" id="KW-0067">ATP-binding</keyword>
<dbReference type="GO" id="GO:0006355">
    <property type="term" value="P:regulation of DNA-templated transcription"/>
    <property type="evidence" value="ECO:0007669"/>
    <property type="project" value="InterPro"/>
</dbReference>
<keyword evidence="1" id="KW-0547">Nucleotide-binding</keyword>
<evidence type="ECO:0000256" key="3">
    <source>
        <dbReference type="ARBA" id="ARBA00023015"/>
    </source>
</evidence>
<keyword evidence="3" id="KW-0805">Transcription regulation</keyword>
<dbReference type="EMBL" id="CP018622">
    <property type="protein sequence ID" value="AUJ23565.1"/>
    <property type="molecule type" value="Genomic_DNA"/>
</dbReference>
<organism evidence="6 7">
    <name type="scientific">Virgibacillus dokdonensis</name>
    <dbReference type="NCBI Taxonomy" id="302167"/>
    <lineage>
        <taxon>Bacteria</taxon>
        <taxon>Bacillati</taxon>
        <taxon>Bacillota</taxon>
        <taxon>Bacilli</taxon>
        <taxon>Bacillales</taxon>
        <taxon>Bacillaceae</taxon>
        <taxon>Virgibacillus</taxon>
    </lineage>
</organism>
<evidence type="ECO:0000313" key="6">
    <source>
        <dbReference type="EMBL" id="AUJ23565.1"/>
    </source>
</evidence>
<dbReference type="GO" id="GO:0043565">
    <property type="term" value="F:sequence-specific DNA binding"/>
    <property type="evidence" value="ECO:0007669"/>
    <property type="project" value="InterPro"/>
</dbReference>
<dbReference type="AlphaFoldDB" id="A0A2K9IVR7"/>
<dbReference type="Gene3D" id="3.40.50.300">
    <property type="entry name" value="P-loop containing nucleotide triphosphate hydrolases"/>
    <property type="match status" value="1"/>
</dbReference>
<dbReference type="PANTHER" id="PTHR32071">
    <property type="entry name" value="TRANSCRIPTIONAL REGULATORY PROTEIN"/>
    <property type="match status" value="1"/>
</dbReference>
<dbReference type="Pfam" id="PF02954">
    <property type="entry name" value="HTH_8"/>
    <property type="match status" value="1"/>
</dbReference>
<dbReference type="Proteomes" id="UP000234237">
    <property type="component" value="Chromosome"/>
</dbReference>
<accession>A0A2K9IVR7</accession>
<dbReference type="InterPro" id="IPR009057">
    <property type="entry name" value="Homeodomain-like_sf"/>
</dbReference>
<dbReference type="InterPro" id="IPR002078">
    <property type="entry name" value="Sigma_54_int"/>
</dbReference>
<evidence type="ECO:0000313" key="7">
    <source>
        <dbReference type="Proteomes" id="UP000234237"/>
    </source>
</evidence>
<dbReference type="PROSITE" id="PS50045">
    <property type="entry name" value="SIGMA54_INTERACT_4"/>
    <property type="match status" value="1"/>
</dbReference>
<dbReference type="InterPro" id="IPR058031">
    <property type="entry name" value="AAA_lid_NorR"/>
</dbReference>